<dbReference type="AlphaFoldDB" id="A0A0E9QKC9"/>
<accession>A0A0E9QKC9</accession>
<proteinExistence type="predicted"/>
<dbReference type="EMBL" id="GBXM01046362">
    <property type="protein sequence ID" value="JAH62215.1"/>
    <property type="molecule type" value="Transcribed_RNA"/>
</dbReference>
<protein>
    <submittedName>
        <fullName evidence="1">Uncharacterized protein</fullName>
    </submittedName>
</protein>
<dbReference type="EMBL" id="GBXM01090709">
    <property type="protein sequence ID" value="JAH17868.1"/>
    <property type="molecule type" value="Transcribed_RNA"/>
</dbReference>
<dbReference type="EMBL" id="GBXM01088801">
    <property type="protein sequence ID" value="JAH19776.1"/>
    <property type="molecule type" value="Transcribed_RNA"/>
</dbReference>
<dbReference type="EMBL" id="GBXM01058789">
    <property type="protein sequence ID" value="JAH49788.1"/>
    <property type="molecule type" value="Transcribed_RNA"/>
</dbReference>
<reference evidence="1" key="2">
    <citation type="journal article" date="2015" name="Fish Shellfish Immunol.">
        <title>Early steps in the European eel (Anguilla anguilla)-Vibrio vulnificus interaction in the gills: Role of the RtxA13 toxin.</title>
        <authorList>
            <person name="Callol A."/>
            <person name="Pajuelo D."/>
            <person name="Ebbesson L."/>
            <person name="Teles M."/>
            <person name="MacKenzie S."/>
            <person name="Amaro C."/>
        </authorList>
    </citation>
    <scope>NUCLEOTIDE SEQUENCE</scope>
</reference>
<dbReference type="EMBL" id="GBXM01091610">
    <property type="protein sequence ID" value="JAH16967.1"/>
    <property type="molecule type" value="Transcribed_RNA"/>
</dbReference>
<sequence length="20" mass="2251">MTLRPGENQGIRLHCCCCCL</sequence>
<organism evidence="1">
    <name type="scientific">Anguilla anguilla</name>
    <name type="common">European freshwater eel</name>
    <name type="synonym">Muraena anguilla</name>
    <dbReference type="NCBI Taxonomy" id="7936"/>
    <lineage>
        <taxon>Eukaryota</taxon>
        <taxon>Metazoa</taxon>
        <taxon>Chordata</taxon>
        <taxon>Craniata</taxon>
        <taxon>Vertebrata</taxon>
        <taxon>Euteleostomi</taxon>
        <taxon>Actinopterygii</taxon>
        <taxon>Neopterygii</taxon>
        <taxon>Teleostei</taxon>
        <taxon>Anguilliformes</taxon>
        <taxon>Anguillidae</taxon>
        <taxon>Anguilla</taxon>
    </lineage>
</organism>
<dbReference type="EMBL" id="GBXM01058395">
    <property type="protein sequence ID" value="JAH50182.1"/>
    <property type="molecule type" value="Transcribed_RNA"/>
</dbReference>
<reference evidence="1" key="1">
    <citation type="submission" date="2014-11" db="EMBL/GenBank/DDBJ databases">
        <authorList>
            <person name="Amaro Gonzalez C."/>
        </authorList>
    </citation>
    <scope>NUCLEOTIDE SEQUENCE</scope>
</reference>
<evidence type="ECO:0000313" key="1">
    <source>
        <dbReference type="EMBL" id="JAH16967.1"/>
    </source>
</evidence>
<name>A0A0E9QKC9_ANGAN</name>